<dbReference type="InterPro" id="IPR027417">
    <property type="entry name" value="P-loop_NTPase"/>
</dbReference>
<dbReference type="InterPro" id="IPR000571">
    <property type="entry name" value="Znf_CCCH"/>
</dbReference>
<dbReference type="PROSITE" id="PS51981">
    <property type="entry name" value="ZF_RZ"/>
    <property type="match status" value="1"/>
</dbReference>
<keyword evidence="8" id="KW-0391">Immunity</keyword>
<evidence type="ECO:0000313" key="14">
    <source>
        <dbReference type="Proteomes" id="UP000019376"/>
    </source>
</evidence>
<dbReference type="InterPro" id="IPR041677">
    <property type="entry name" value="DNA2/NAM7_AAA_11"/>
</dbReference>
<dbReference type="InterPro" id="IPR046439">
    <property type="entry name" value="ZF_RZ_dom"/>
</dbReference>
<dbReference type="InterPro" id="IPR000967">
    <property type="entry name" value="Znf_NFX1"/>
</dbReference>
<keyword evidence="6" id="KW-0378">Hydrolase</keyword>
<evidence type="ECO:0000256" key="5">
    <source>
        <dbReference type="ARBA" id="ARBA00022771"/>
    </source>
</evidence>
<dbReference type="Pfam" id="PF18044">
    <property type="entry name" value="zf-CCCH_4"/>
    <property type="match status" value="1"/>
</dbReference>
<name>S7ZM49_PENO1</name>
<dbReference type="FunFam" id="3.40.50.300:FF:001660">
    <property type="entry name" value="NF-X1 finger and helicase protein, putative"/>
    <property type="match status" value="1"/>
</dbReference>
<dbReference type="GO" id="GO:0031048">
    <property type="term" value="P:regulatory ncRNA-mediated heterochromatin formation"/>
    <property type="evidence" value="ECO:0007669"/>
    <property type="project" value="TreeGrafter"/>
</dbReference>
<dbReference type="eggNOG" id="KOG1807">
    <property type="taxonomic scope" value="Eukaryota"/>
</dbReference>
<dbReference type="PANTHER" id="PTHR10887">
    <property type="entry name" value="DNA2/NAM7 HELICASE FAMILY"/>
    <property type="match status" value="1"/>
</dbReference>
<dbReference type="SUPFAM" id="SSF90229">
    <property type="entry name" value="CCCH zinc finger"/>
    <property type="match status" value="1"/>
</dbReference>
<feature type="region of interest" description="Disordered" evidence="10">
    <location>
        <begin position="1"/>
        <end position="22"/>
    </location>
</feature>
<dbReference type="Gene3D" id="3.40.50.300">
    <property type="entry name" value="P-loop containing nucleotide triphosphate hydrolases"/>
    <property type="match status" value="2"/>
</dbReference>
<dbReference type="PANTHER" id="PTHR10887:SF445">
    <property type="entry name" value="NFX1-TYPE ZINC FINGER-CONTAINING PROTEIN 1"/>
    <property type="match status" value="1"/>
</dbReference>
<dbReference type="OrthoDB" id="2423195at2759"/>
<comment type="subcellular location">
    <subcellularLocation>
        <location evidence="1">Cytoplasm</location>
    </subcellularLocation>
</comment>
<feature type="zinc finger region" description="C3H1-type" evidence="9">
    <location>
        <begin position="26"/>
        <end position="53"/>
    </location>
</feature>
<keyword evidence="14" id="KW-1185">Reference proteome</keyword>
<dbReference type="HOGENOM" id="CLU_001490_1_1_1"/>
<sequence length="1878" mass="210745">MASYANRRSWGNSSHRGGFYSSTKRDPTKQLCVHFQRGRCHYGDRCKFSHDAAKAAHPRPGQIANRATTAHDQASRDQYFDWKRYLRRGISRQDKSHEKCGEILRFWNEALEILQSDNKDNHQFLIKDLVDDSLHGYDFVLATTDAGKADLESPSVTSYDEPFLKFVTHPALLNCLSVDTFVGTLYAFLGGTNGDRAIQYLRGVCKSWNDNRNKRCISLEQVKLLLSTLHEVLSRIQRARFHDELTALLESIQELMHSITETSSQADMDGLESKLRVMRSLITSANGNLSTPAAPNETTQHNEAVLSTFPLDLQTPGGRHDNDFAEISRIGIFPTCGEIISGHSEYLPSTNFLQPHILPDPLQRYIDSTFRLLRHDVFGSSKDILRDLLLQDDLTQASKISSKDNAAHIYLEARVPQIFINERKELEATVSFSAPPQVRRKTSGEQCKWWQDSNRLEEGSLVCFLTSQSLQRRLIFLEVTQKNTSKNEVQQNKSSLVSDKHPPSVSVKLAVCQQQELIFLAQLYRQRISGILVDFHGLIPATFAPILRNLQRIQREGDLAFQKWILPGLADDGESHRIPPPAYARKMGFRFPLTAIAKSKTENLVLDPNDPASIDTSNLQHQTGLDLGQCHGLIAALTREYALVQGPPGTGKSYLGVKLVQVLLGIKRNADLGPILVICYTNHALDQFLKHLLDVGIQKIIRIGGRSQATELEGKNLRVVSKAIDKTRVESQSLGKSFGELEECMKSAEHAMKPLHQSKKGLSWATLEHFVQERWPKIHRQLQETDADGFTIVTGDKLLDWLGKKSFRIYDSDDKIEDDDPRLEALTQAANANIHILSVRDRQILATSWFKMWQNHRTDLLFEAIDHAASIRNNINAVHDEINRRALIQADVIGITTTALARNIETLRRLGTKVVVCEEAAEVMEAHVISALMPGVEHFIQIGDHRQLRPQIQNHSLSLETSTGRTWQLDRSQFERRAVGEPGLDPAPVAQLNVQRRMRPEISQLIRTVYPRLQDHESVTNLPNVIGMRHNLFWLDHRYPEDSRDDGSRVKSRSNQWEVEMTTALVRHLVRQGEYKSTDIALLTPYTGQLRKLRASLSSDFEICLSERDLETLASDGLDDFEDEKSKPNARQSLEKKTLLQTLRLATVDNFQGEEAKVIVVSLVRSNPKRKVGFLRTENRINVLLSRAQHGMYLIGNAETYLNVPMWADVHSQLACANAVGTELALCCPRHPDSPIFCSEPSDFERKSPEGGCILPCTRRLEPCGHQCQAKCHSTVMHDGFACGKPCQRIRSTCDHECPKLCGESCGPCMVKIENVELPCGHIKKTVFCHRMSHLKDIKCDFEVEKLVPKCGHTVQVGCYRDVTSPIFRCPTPCDAILSCGHNCVGTCGECLDEVIDGERKYAHTDCKKICDRLYGGCNHRCPKVCHSGKSCGHCEAKCECGNKGDVRVDLVELKTYSEIDLDESPIIVLGCGHFFTSESVDGMVGLDEVYTRDKTGKFNGLRNASSSLADNVPSCPDCKQPIRQFVTKRYNRVINRAVMDETCKRFLIDGRTRLGGLESVLDRIEDELKSDPANFLTGDTRHKQCANLAGMALVLGRNTAIENQPSKRLMDAIITCQKSSESDIATLLTKMKTLNIAPRDSDNQISLGARLLHFKAKEVIRSDIIRLMDSNKKSLHPPRIESNLTLSSWTRLSKGCRDLITQANDGHFFRISIEATITYAKIIQLEAWYRRNGSKQGTSDSEPNQEPESEKIEDRLQSTRDLLAAALERCNTLGNCPDLQVKLQEIVRLFEGPRYETVTPEELQAIKTAMVSGRGGIATHSGHWYNCANGHPFSSGQFAIGECGMPMEQARCPECGAPIGGQNHTAVAGVTRAREME</sequence>
<evidence type="ECO:0000256" key="3">
    <source>
        <dbReference type="ARBA" id="ARBA00022723"/>
    </source>
</evidence>
<dbReference type="GO" id="GO:0031380">
    <property type="term" value="C:nuclear RNA-directed RNA polymerase complex"/>
    <property type="evidence" value="ECO:0007669"/>
    <property type="project" value="TreeGrafter"/>
</dbReference>
<dbReference type="GO" id="GO:0004386">
    <property type="term" value="F:helicase activity"/>
    <property type="evidence" value="ECO:0007669"/>
    <property type="project" value="InterPro"/>
</dbReference>
<dbReference type="EMBL" id="KB644413">
    <property type="protein sequence ID" value="EPS31394.1"/>
    <property type="molecule type" value="Genomic_DNA"/>
</dbReference>
<evidence type="ECO:0000256" key="2">
    <source>
        <dbReference type="ARBA" id="ARBA00022490"/>
    </source>
</evidence>
<dbReference type="SMART" id="SM00356">
    <property type="entry name" value="ZnF_C3H1"/>
    <property type="match status" value="1"/>
</dbReference>
<proteinExistence type="predicted"/>
<dbReference type="GO" id="GO:0005737">
    <property type="term" value="C:cytoplasm"/>
    <property type="evidence" value="ECO:0007669"/>
    <property type="project" value="UniProtKB-SubCell"/>
</dbReference>
<accession>S7ZM49</accession>
<dbReference type="InterPro" id="IPR045055">
    <property type="entry name" value="DNA2/NAM7-like"/>
</dbReference>
<dbReference type="InterPro" id="IPR047187">
    <property type="entry name" value="SF1_C_Upf1"/>
</dbReference>
<protein>
    <submittedName>
        <fullName evidence="13">Uncharacterized protein</fullName>
    </submittedName>
</protein>
<feature type="region of interest" description="Disordered" evidence="10">
    <location>
        <begin position="1734"/>
        <end position="1756"/>
    </location>
</feature>
<evidence type="ECO:0000256" key="7">
    <source>
        <dbReference type="ARBA" id="ARBA00022833"/>
    </source>
</evidence>
<dbReference type="SMART" id="SM00438">
    <property type="entry name" value="ZnF_NFX"/>
    <property type="match status" value="4"/>
</dbReference>
<evidence type="ECO:0000256" key="10">
    <source>
        <dbReference type="SAM" id="MobiDB-lite"/>
    </source>
</evidence>
<gene>
    <name evidence="13" type="ORF">PDE_06349</name>
</gene>
<dbReference type="InterPro" id="IPR036855">
    <property type="entry name" value="Znf_CCCH_sf"/>
</dbReference>
<evidence type="ECO:0000256" key="6">
    <source>
        <dbReference type="ARBA" id="ARBA00022806"/>
    </source>
</evidence>
<evidence type="ECO:0000313" key="13">
    <source>
        <dbReference type="EMBL" id="EPS31394.1"/>
    </source>
</evidence>
<keyword evidence="6" id="KW-0347">Helicase</keyword>
<reference evidence="13 14" key="1">
    <citation type="journal article" date="2013" name="PLoS ONE">
        <title>Genomic and secretomic analyses reveal unique features of the lignocellulolytic enzyme system of Penicillium decumbens.</title>
        <authorList>
            <person name="Liu G."/>
            <person name="Zhang L."/>
            <person name="Wei X."/>
            <person name="Zou G."/>
            <person name="Qin Y."/>
            <person name="Ma L."/>
            <person name="Li J."/>
            <person name="Zheng H."/>
            <person name="Wang S."/>
            <person name="Wang C."/>
            <person name="Xun L."/>
            <person name="Zhao G.-P."/>
            <person name="Zhou Z."/>
            <person name="Qu Y."/>
        </authorList>
    </citation>
    <scope>NUCLEOTIDE SEQUENCE [LARGE SCALE GENOMIC DNA]</scope>
    <source>
        <strain evidence="14">114-2 / CGMCC 5302</strain>
    </source>
</reference>
<evidence type="ECO:0000256" key="1">
    <source>
        <dbReference type="ARBA" id="ARBA00004496"/>
    </source>
</evidence>
<evidence type="ECO:0000256" key="8">
    <source>
        <dbReference type="ARBA" id="ARBA00022859"/>
    </source>
</evidence>
<keyword evidence="6" id="KW-0547">Nucleotide-binding</keyword>
<keyword evidence="3 9" id="KW-0479">Metal-binding</keyword>
<dbReference type="PROSITE" id="PS50103">
    <property type="entry name" value="ZF_C3H1"/>
    <property type="match status" value="1"/>
</dbReference>
<dbReference type="STRING" id="933388.S7ZM49"/>
<organism evidence="13 14">
    <name type="scientific">Penicillium oxalicum (strain 114-2 / CGMCC 5302)</name>
    <name type="common">Penicillium decumbens</name>
    <dbReference type="NCBI Taxonomy" id="933388"/>
    <lineage>
        <taxon>Eukaryota</taxon>
        <taxon>Fungi</taxon>
        <taxon>Dikarya</taxon>
        <taxon>Ascomycota</taxon>
        <taxon>Pezizomycotina</taxon>
        <taxon>Eurotiomycetes</taxon>
        <taxon>Eurotiomycetidae</taxon>
        <taxon>Eurotiales</taxon>
        <taxon>Aspergillaceae</taxon>
        <taxon>Penicillium</taxon>
    </lineage>
</organism>
<dbReference type="Proteomes" id="UP000019376">
    <property type="component" value="Unassembled WGS sequence"/>
</dbReference>
<dbReference type="PhylomeDB" id="S7ZM49"/>
<dbReference type="InterPro" id="IPR041367">
    <property type="entry name" value="Znf-CCCH_4"/>
</dbReference>
<dbReference type="CDD" id="cd06008">
    <property type="entry name" value="NF-X1-zinc-finger"/>
    <property type="match status" value="2"/>
</dbReference>
<dbReference type="CDD" id="cd18808">
    <property type="entry name" value="SF1_C_Upf1"/>
    <property type="match status" value="1"/>
</dbReference>
<evidence type="ECO:0000259" key="11">
    <source>
        <dbReference type="PROSITE" id="PS50103"/>
    </source>
</evidence>
<evidence type="ECO:0000259" key="12">
    <source>
        <dbReference type="PROSITE" id="PS51981"/>
    </source>
</evidence>
<dbReference type="Pfam" id="PF20173">
    <property type="entry name" value="ZnF_RZ-type"/>
    <property type="match status" value="1"/>
</dbReference>
<keyword evidence="2" id="KW-0963">Cytoplasm</keyword>
<evidence type="ECO:0000256" key="9">
    <source>
        <dbReference type="PROSITE-ProRule" id="PRU00723"/>
    </source>
</evidence>
<dbReference type="Pfam" id="PF13087">
    <property type="entry name" value="AAA_12"/>
    <property type="match status" value="1"/>
</dbReference>
<feature type="domain" description="C3H1-type" evidence="11">
    <location>
        <begin position="26"/>
        <end position="53"/>
    </location>
</feature>
<dbReference type="GO" id="GO:0008270">
    <property type="term" value="F:zinc ion binding"/>
    <property type="evidence" value="ECO:0007669"/>
    <property type="project" value="UniProtKB-KW"/>
</dbReference>
<feature type="compositionally biased region" description="Polar residues" evidence="10">
    <location>
        <begin position="1735"/>
        <end position="1747"/>
    </location>
</feature>
<keyword evidence="6" id="KW-0067">ATP-binding</keyword>
<dbReference type="SUPFAM" id="SSF52540">
    <property type="entry name" value="P-loop containing nucleoside triphosphate hydrolases"/>
    <property type="match status" value="1"/>
</dbReference>
<dbReference type="Pfam" id="PF13086">
    <property type="entry name" value="AAA_11"/>
    <property type="match status" value="1"/>
</dbReference>
<feature type="domain" description="RZ-type" evidence="12">
    <location>
        <begin position="1799"/>
        <end position="1878"/>
    </location>
</feature>
<keyword evidence="4" id="KW-0677">Repeat</keyword>
<keyword evidence="5 9" id="KW-0863">Zinc-finger</keyword>
<dbReference type="InterPro" id="IPR041679">
    <property type="entry name" value="DNA2/NAM7-like_C"/>
</dbReference>
<dbReference type="CDD" id="cd17936">
    <property type="entry name" value="EEXXEc_NFX1"/>
    <property type="match status" value="1"/>
</dbReference>
<evidence type="ECO:0000256" key="4">
    <source>
        <dbReference type="ARBA" id="ARBA00022737"/>
    </source>
</evidence>
<dbReference type="GO" id="GO:0002376">
    <property type="term" value="P:immune system process"/>
    <property type="evidence" value="ECO:0007669"/>
    <property type="project" value="UniProtKB-KW"/>
</dbReference>
<keyword evidence="7 9" id="KW-0862">Zinc</keyword>